<evidence type="ECO:0000313" key="9">
    <source>
        <dbReference type="Proteomes" id="UP000708576"/>
    </source>
</evidence>
<evidence type="ECO:0000256" key="5">
    <source>
        <dbReference type="ARBA" id="ARBA00022692"/>
    </source>
</evidence>
<comment type="subcellular location">
    <subcellularLocation>
        <location evidence="1">Cell outer membrane</location>
    </subcellularLocation>
</comment>
<gene>
    <name evidence="8" type="ORF">KEM10_03200</name>
</gene>
<name>A0ABS5JRS5_9BACT</name>
<keyword evidence="5" id="KW-0812">Transmembrane</keyword>
<dbReference type="InterPro" id="IPR003423">
    <property type="entry name" value="OMP_efflux"/>
</dbReference>
<comment type="similarity">
    <text evidence="2">Belongs to the outer membrane factor (OMF) (TC 1.B.17) family.</text>
</comment>
<dbReference type="EMBL" id="JAGUCO010000001">
    <property type="protein sequence ID" value="MBS2097269.1"/>
    <property type="molecule type" value="Genomic_DNA"/>
</dbReference>
<keyword evidence="9" id="KW-1185">Reference proteome</keyword>
<organism evidence="8 9">
    <name type="scientific">Carboxylicivirga linearis</name>
    <dbReference type="NCBI Taxonomy" id="1628157"/>
    <lineage>
        <taxon>Bacteria</taxon>
        <taxon>Pseudomonadati</taxon>
        <taxon>Bacteroidota</taxon>
        <taxon>Bacteroidia</taxon>
        <taxon>Marinilabiliales</taxon>
        <taxon>Marinilabiliaceae</taxon>
        <taxon>Carboxylicivirga</taxon>
    </lineage>
</organism>
<protein>
    <submittedName>
        <fullName evidence="8">TolC family protein</fullName>
    </submittedName>
</protein>
<evidence type="ECO:0000256" key="3">
    <source>
        <dbReference type="ARBA" id="ARBA00022448"/>
    </source>
</evidence>
<dbReference type="Gene3D" id="1.20.1600.10">
    <property type="entry name" value="Outer membrane efflux proteins (OEP)"/>
    <property type="match status" value="1"/>
</dbReference>
<dbReference type="SUPFAM" id="SSF56954">
    <property type="entry name" value="Outer membrane efflux proteins (OEP)"/>
    <property type="match status" value="1"/>
</dbReference>
<dbReference type="RefSeq" id="WP_212213416.1">
    <property type="nucleotide sequence ID" value="NZ_JAGUCO010000001.1"/>
</dbReference>
<proteinExistence type="inferred from homology"/>
<keyword evidence="3" id="KW-0813">Transport</keyword>
<evidence type="ECO:0000256" key="7">
    <source>
        <dbReference type="ARBA" id="ARBA00023237"/>
    </source>
</evidence>
<evidence type="ECO:0000256" key="1">
    <source>
        <dbReference type="ARBA" id="ARBA00004442"/>
    </source>
</evidence>
<dbReference type="PANTHER" id="PTHR30026">
    <property type="entry name" value="OUTER MEMBRANE PROTEIN TOLC"/>
    <property type="match status" value="1"/>
</dbReference>
<evidence type="ECO:0000256" key="2">
    <source>
        <dbReference type="ARBA" id="ARBA00007613"/>
    </source>
</evidence>
<keyword evidence="7" id="KW-0998">Cell outer membrane</keyword>
<dbReference type="Proteomes" id="UP000708576">
    <property type="component" value="Unassembled WGS sequence"/>
</dbReference>
<accession>A0ABS5JRS5</accession>
<evidence type="ECO:0000256" key="6">
    <source>
        <dbReference type="ARBA" id="ARBA00023136"/>
    </source>
</evidence>
<evidence type="ECO:0000256" key="4">
    <source>
        <dbReference type="ARBA" id="ARBA00022452"/>
    </source>
</evidence>
<evidence type="ECO:0000313" key="8">
    <source>
        <dbReference type="EMBL" id="MBS2097269.1"/>
    </source>
</evidence>
<dbReference type="InterPro" id="IPR051906">
    <property type="entry name" value="TolC-like"/>
</dbReference>
<keyword evidence="6" id="KW-0472">Membrane</keyword>
<reference evidence="8 9" key="1">
    <citation type="journal article" date="2015" name="Int. J. Syst. Evol. Microbiol.">
        <title>Carboxylicivirga linearis sp. nov., isolated from a sea cucumber culture pond.</title>
        <authorList>
            <person name="Wang F.Q."/>
            <person name="Zhou Y.X."/>
            <person name="Lin X.Z."/>
            <person name="Chen G.J."/>
            <person name="Du Z.J."/>
        </authorList>
    </citation>
    <scope>NUCLEOTIDE SEQUENCE [LARGE SCALE GENOMIC DNA]</scope>
    <source>
        <strain evidence="8 9">FB218</strain>
    </source>
</reference>
<sequence>MLKYSFTIVFCFIAYVAMGQEVLTLDSCRHKALEHSQNVKTAEADYSISKASHKLSKLGRLPQFDFSATYNYMNKPQIMEIPGFELPTLGGLPSGVYYPGGVTNLTYHNNYSGGVDLSLPLYLGGKLRHYVKMSEYGVGMAEHNLTNTKENLILQVDQQYWALVSLKENLNVLNKAVKMLEGVVTQTQNWADVGLLTGNEVLKVKVELNNAKLSVINLNNNISLAKMALNQTMGKSILDDIVVEDSVVIASDSPVMVADIEQKAEERHELQILANQVNISEEDRKAVRSDYLPQLVSFANYGFQNPNHKAQDETEMAFVAGVSVSIPVFHWGERHVKMQMKNMESQKAQLTYDKAKEGLILEIQQCVYQVNESLVKIDFTEESLEQADENLQMELNRLNEGIVTTTDVLDAQVQWQRAYADFIDSKVNYKVNLLHYKKVMGSLNY</sequence>
<dbReference type="PANTHER" id="PTHR30026:SF20">
    <property type="entry name" value="OUTER MEMBRANE PROTEIN TOLC"/>
    <property type="match status" value="1"/>
</dbReference>
<keyword evidence="4" id="KW-1134">Transmembrane beta strand</keyword>
<dbReference type="Pfam" id="PF02321">
    <property type="entry name" value="OEP"/>
    <property type="match status" value="2"/>
</dbReference>
<comment type="caution">
    <text evidence="8">The sequence shown here is derived from an EMBL/GenBank/DDBJ whole genome shotgun (WGS) entry which is preliminary data.</text>
</comment>